<dbReference type="EC" id="2.7.3.-" evidence="15"/>
<evidence type="ECO:0000256" key="5">
    <source>
        <dbReference type="ARBA" id="ARBA00022692"/>
    </source>
</evidence>
<keyword evidence="2" id="KW-1003">Cell membrane</keyword>
<keyword evidence="6" id="KW-0547">Nucleotide-binding</keyword>
<feature type="domain" description="SpoOB alpha-helical" evidence="13">
    <location>
        <begin position="328"/>
        <end position="363"/>
    </location>
</feature>
<dbReference type="GO" id="GO:0000155">
    <property type="term" value="F:phosphorelay sensor kinase activity"/>
    <property type="evidence" value="ECO:0007669"/>
    <property type="project" value="InterPro"/>
</dbReference>
<dbReference type="SUPFAM" id="SSF103190">
    <property type="entry name" value="Sensory domain-like"/>
    <property type="match status" value="1"/>
</dbReference>
<keyword evidence="10" id="KW-0902">Two-component regulatory system</keyword>
<dbReference type="EMBL" id="LT634362">
    <property type="protein sequence ID" value="SFZ87609.1"/>
    <property type="molecule type" value="Genomic_DNA"/>
</dbReference>
<keyword evidence="3" id="KW-0597">Phosphoprotein</keyword>
<dbReference type="GO" id="GO:0005886">
    <property type="term" value="C:plasma membrane"/>
    <property type="evidence" value="ECO:0007669"/>
    <property type="project" value="UniProtKB-SubCell"/>
</dbReference>
<organism evidence="15">
    <name type="scientific">Loigolactobacillus rennini</name>
    <dbReference type="NCBI Taxonomy" id="238013"/>
    <lineage>
        <taxon>Bacteria</taxon>
        <taxon>Bacillati</taxon>
        <taxon>Bacillota</taxon>
        <taxon>Bacilli</taxon>
        <taxon>Lactobacillales</taxon>
        <taxon>Lactobacillaceae</taxon>
        <taxon>Loigolactobacillus</taxon>
    </lineage>
</organism>
<dbReference type="Gene3D" id="1.10.287.130">
    <property type="match status" value="1"/>
</dbReference>
<evidence type="ECO:0000256" key="6">
    <source>
        <dbReference type="ARBA" id="ARBA00022741"/>
    </source>
</evidence>
<feature type="transmembrane region" description="Helical" evidence="12">
    <location>
        <begin position="7"/>
        <end position="30"/>
    </location>
</feature>
<protein>
    <submittedName>
        <fullName evidence="15">Two-component sensor histidine kinase, malate</fullName>
        <ecNumber evidence="15">2.7.3.-</ecNumber>
    </submittedName>
</protein>
<feature type="domain" description="Single cache" evidence="14">
    <location>
        <begin position="35"/>
        <end position="166"/>
    </location>
</feature>
<dbReference type="AlphaFoldDB" id="A0A1K2I5D4"/>
<evidence type="ECO:0000259" key="13">
    <source>
        <dbReference type="Pfam" id="PF14689"/>
    </source>
</evidence>
<evidence type="ECO:0000256" key="11">
    <source>
        <dbReference type="ARBA" id="ARBA00023136"/>
    </source>
</evidence>
<dbReference type="GO" id="GO:0005524">
    <property type="term" value="F:ATP binding"/>
    <property type="evidence" value="ECO:0007669"/>
    <property type="project" value="UniProtKB-KW"/>
</dbReference>
<comment type="subcellular location">
    <subcellularLocation>
        <location evidence="1">Cell membrane</location>
        <topology evidence="1">Multi-pass membrane protein</topology>
    </subcellularLocation>
</comment>
<keyword evidence="5 12" id="KW-0812">Transmembrane</keyword>
<evidence type="ECO:0000256" key="1">
    <source>
        <dbReference type="ARBA" id="ARBA00004651"/>
    </source>
</evidence>
<sequence length="506" mass="57674">MKKGVRLWVMLTLILVGFSLIAVTSLYLLMTHQATQQIQQKEEKSLLAVGKQLAIEPTTKTALKENVPNKTLERYTTQVTKLHGFDFIVLINMQSIRLTHPDSTKIGQHFTGGDEQAALNGKTYISTGIGTLGRSLRCFVPVFSAGKQVGVVTLGIKMTSLGTLINQSKNNYVFALFISILLSIVVALIVSYYLKKQLHNLEPKEISRLLEERNAMLTETLDSIIVIDRSQKITLANKSAAKLYQKMTNQQNQLIGQPLNQIIVNPNALDMNKRSEQFYQQNGQDYFISIAPIMVKRKKVGDIIFITNTTETLFLADQLQNSTSYVSDLQEQTHDFMNRIHIIYGLVDLGRYTELKKYLTSILQPEQALTRRLSILIKDPTIAGFLVSERQRFLARQIQLQIEIIPEITKNSRPNDVITLLNIFRYLHQCFLRQQLPTEINLQIKNTGQHMLICYSMISTKLLLNSLQNDLSLPFFKQLLNDLTGKVSWQNQSNWLQLEILVRYGV</sequence>
<dbReference type="InterPro" id="IPR029151">
    <property type="entry name" value="Sensor-like_sf"/>
</dbReference>
<evidence type="ECO:0000256" key="3">
    <source>
        <dbReference type="ARBA" id="ARBA00022553"/>
    </source>
</evidence>
<dbReference type="InterPro" id="IPR039506">
    <property type="entry name" value="SPOB_a"/>
</dbReference>
<reference evidence="15" key="1">
    <citation type="submission" date="2016-11" db="EMBL/GenBank/DDBJ databases">
        <authorList>
            <person name="Jaros S."/>
            <person name="Januszkiewicz K."/>
            <person name="Wedrychowicz H."/>
        </authorList>
    </citation>
    <scope>NUCLEOTIDE SEQUENCE</scope>
    <source>
        <strain evidence="15">ACA-DC 565</strain>
    </source>
</reference>
<evidence type="ECO:0000256" key="2">
    <source>
        <dbReference type="ARBA" id="ARBA00022475"/>
    </source>
</evidence>
<evidence type="ECO:0000256" key="7">
    <source>
        <dbReference type="ARBA" id="ARBA00022777"/>
    </source>
</evidence>
<evidence type="ECO:0000313" key="15">
    <source>
        <dbReference type="EMBL" id="SFZ87609.1"/>
    </source>
</evidence>
<dbReference type="InterPro" id="IPR033463">
    <property type="entry name" value="sCache_3"/>
</dbReference>
<evidence type="ECO:0000259" key="14">
    <source>
        <dbReference type="Pfam" id="PF17203"/>
    </source>
</evidence>
<evidence type="ECO:0000256" key="4">
    <source>
        <dbReference type="ARBA" id="ARBA00022679"/>
    </source>
</evidence>
<keyword evidence="11 12" id="KW-0472">Membrane</keyword>
<evidence type="ECO:0000256" key="8">
    <source>
        <dbReference type="ARBA" id="ARBA00022840"/>
    </source>
</evidence>
<keyword evidence="8" id="KW-0067">ATP-binding</keyword>
<dbReference type="SUPFAM" id="SSF55890">
    <property type="entry name" value="Sporulation response regulatory protein Spo0B"/>
    <property type="match status" value="1"/>
</dbReference>
<dbReference type="Gene3D" id="3.30.450.20">
    <property type="entry name" value="PAS domain"/>
    <property type="match status" value="2"/>
</dbReference>
<keyword evidence="9 12" id="KW-1133">Transmembrane helix</keyword>
<keyword evidence="4 15" id="KW-0808">Transferase</keyword>
<dbReference type="Pfam" id="PF14689">
    <property type="entry name" value="SPOB_a"/>
    <property type="match status" value="1"/>
</dbReference>
<dbReference type="Pfam" id="PF17203">
    <property type="entry name" value="sCache_3_2"/>
    <property type="match status" value="1"/>
</dbReference>
<accession>A0A1K2I5D4</accession>
<dbReference type="InterPro" id="IPR016120">
    <property type="entry name" value="Sig_transdc_His_kin_SpoOB"/>
</dbReference>
<evidence type="ECO:0000256" key="12">
    <source>
        <dbReference type="SAM" id="Phobius"/>
    </source>
</evidence>
<proteinExistence type="predicted"/>
<evidence type="ECO:0000256" key="9">
    <source>
        <dbReference type="ARBA" id="ARBA00022989"/>
    </source>
</evidence>
<name>A0A1K2I5D4_9LACO</name>
<feature type="transmembrane region" description="Helical" evidence="12">
    <location>
        <begin position="172"/>
        <end position="194"/>
    </location>
</feature>
<evidence type="ECO:0000256" key="10">
    <source>
        <dbReference type="ARBA" id="ARBA00023012"/>
    </source>
</evidence>
<gene>
    <name evidence="15" type="ORF">LREN565_0722</name>
</gene>
<keyword evidence="7 15" id="KW-0418">Kinase</keyword>